<keyword evidence="1" id="KW-0862">Zinc</keyword>
<evidence type="ECO:0000259" key="4">
    <source>
        <dbReference type="Pfam" id="PF21302"/>
    </source>
</evidence>
<feature type="binding site" evidence="1">
    <location>
        <position position="7"/>
    </location>
    <ligand>
        <name>Zn(2+)</name>
        <dbReference type="ChEBI" id="CHEBI:29105"/>
    </ligand>
</feature>
<dbReference type="PANTHER" id="PTHR42912">
    <property type="entry name" value="METHYLTRANSFERASE"/>
    <property type="match status" value="1"/>
</dbReference>
<keyword evidence="5" id="KW-0808">Transferase</keyword>
<feature type="domain" description="23S rRNA (guanine(745)-N(1))-methyltransferase N-terminal" evidence="4">
    <location>
        <begin position="3"/>
        <end position="44"/>
    </location>
</feature>
<dbReference type="EMBL" id="VUMM01000028">
    <property type="protein sequence ID" value="MSS02349.1"/>
    <property type="molecule type" value="Genomic_DNA"/>
</dbReference>
<comment type="caution">
    <text evidence="5">The sequence shown here is derived from an EMBL/GenBank/DDBJ whole genome shotgun (WGS) entry which is preliminary data.</text>
</comment>
<accession>A0A7X2N4M3</accession>
<protein>
    <submittedName>
        <fullName evidence="5">Methyltransferase domain-containing protein</fullName>
    </submittedName>
</protein>
<name>A0A7X2N4M3_9FIRM</name>
<dbReference type="InterPro" id="IPR048647">
    <property type="entry name" value="RlmA_N"/>
</dbReference>
<evidence type="ECO:0000259" key="3">
    <source>
        <dbReference type="Pfam" id="PF08241"/>
    </source>
</evidence>
<dbReference type="Proteomes" id="UP000470082">
    <property type="component" value="Unassembled WGS sequence"/>
</dbReference>
<dbReference type="RefSeq" id="WP_154461469.1">
    <property type="nucleotide sequence ID" value="NZ_VUMM01000028.1"/>
</dbReference>
<feature type="domain" description="Methyltransferase type 11" evidence="3">
    <location>
        <begin position="81"/>
        <end position="163"/>
    </location>
</feature>
<dbReference type="Pfam" id="PF21302">
    <property type="entry name" value="Zn_ribbon_RlmA"/>
    <property type="match status" value="1"/>
</dbReference>
<gene>
    <name evidence="5" type="ORF">FYJ50_09655</name>
</gene>
<feature type="binding site" evidence="2">
    <location>
        <position position="172"/>
    </location>
    <ligand>
        <name>S-adenosyl-L-methionine</name>
        <dbReference type="ChEBI" id="CHEBI:59789"/>
    </ligand>
</feature>
<reference evidence="5 6" key="1">
    <citation type="submission" date="2019-08" db="EMBL/GenBank/DDBJ databases">
        <title>In-depth cultivation of the pig gut microbiome towards novel bacterial diversity and tailored functional studies.</title>
        <authorList>
            <person name="Wylensek D."/>
            <person name="Hitch T.C.A."/>
            <person name="Clavel T."/>
        </authorList>
    </citation>
    <scope>NUCLEOTIDE SEQUENCE [LARGE SCALE GENOMIC DNA]</scope>
    <source>
        <strain evidence="5 6">LKV-178-WT-2G</strain>
    </source>
</reference>
<evidence type="ECO:0000313" key="6">
    <source>
        <dbReference type="Proteomes" id="UP000470082"/>
    </source>
</evidence>
<dbReference type="SUPFAM" id="SSF53335">
    <property type="entry name" value="S-adenosyl-L-methionine-dependent methyltransferases"/>
    <property type="match status" value="1"/>
</dbReference>
<keyword evidence="6" id="KW-1185">Reference proteome</keyword>
<evidence type="ECO:0000313" key="5">
    <source>
        <dbReference type="EMBL" id="MSS02349.1"/>
    </source>
</evidence>
<feature type="binding site" evidence="1">
    <location>
        <position position="4"/>
    </location>
    <ligand>
        <name>Zn(2+)</name>
        <dbReference type="ChEBI" id="CHEBI:29105"/>
    </ligand>
</feature>
<keyword evidence="2" id="KW-0949">S-adenosyl-L-methionine</keyword>
<dbReference type="GO" id="GO:0008757">
    <property type="term" value="F:S-adenosylmethionine-dependent methyltransferase activity"/>
    <property type="evidence" value="ECO:0007669"/>
    <property type="project" value="InterPro"/>
</dbReference>
<proteinExistence type="predicted"/>
<dbReference type="Gene3D" id="3.40.50.150">
    <property type="entry name" value="Vaccinia Virus protein VP39"/>
    <property type="match status" value="1"/>
</dbReference>
<dbReference type="InterPro" id="IPR050508">
    <property type="entry name" value="Methyltransf_Superfamily"/>
</dbReference>
<feature type="binding site" evidence="1">
    <location>
        <position position="24"/>
    </location>
    <ligand>
        <name>Zn(2+)</name>
        <dbReference type="ChEBI" id="CHEBI:29105"/>
    </ligand>
</feature>
<dbReference type="InterPro" id="IPR013216">
    <property type="entry name" value="Methyltransf_11"/>
</dbReference>
<keyword evidence="1" id="KW-0479">Metal-binding</keyword>
<dbReference type="InterPro" id="IPR029063">
    <property type="entry name" value="SAM-dependent_MTases_sf"/>
</dbReference>
<evidence type="ECO:0000256" key="1">
    <source>
        <dbReference type="PIRSR" id="PIRSR018249-1"/>
    </source>
</evidence>
<dbReference type="GO" id="GO:0046872">
    <property type="term" value="F:metal ion binding"/>
    <property type="evidence" value="ECO:0007669"/>
    <property type="project" value="UniProtKB-KW"/>
</dbReference>
<dbReference type="GO" id="GO:0032259">
    <property type="term" value="P:methylation"/>
    <property type="evidence" value="ECO:0007669"/>
    <property type="project" value="UniProtKB-KW"/>
</dbReference>
<feature type="binding site" evidence="1">
    <location>
        <position position="20"/>
    </location>
    <ligand>
        <name>Zn(2+)</name>
        <dbReference type="ChEBI" id="CHEBI:29105"/>
    </ligand>
</feature>
<dbReference type="InterPro" id="IPR016718">
    <property type="entry name" value="rRNA_m1G-MeTrfase_A_prd"/>
</dbReference>
<dbReference type="PIRSF" id="PIRSF018249">
    <property type="entry name" value="MyrA_prd"/>
    <property type="match status" value="1"/>
</dbReference>
<evidence type="ECO:0000256" key="2">
    <source>
        <dbReference type="PIRSR" id="PIRSR018249-2"/>
    </source>
</evidence>
<dbReference type="AlphaFoldDB" id="A0A7X2N4M3"/>
<keyword evidence="5" id="KW-0489">Methyltransferase</keyword>
<feature type="binding site" evidence="2">
    <location>
        <position position="63"/>
    </location>
    <ligand>
        <name>S-adenosyl-L-methionine</name>
        <dbReference type="ChEBI" id="CHEBI:59789"/>
    </ligand>
</feature>
<organism evidence="5 6">
    <name type="scientific">Floccifex porci</name>
    <dbReference type="NCBI Taxonomy" id="2606629"/>
    <lineage>
        <taxon>Bacteria</taxon>
        <taxon>Bacillati</taxon>
        <taxon>Bacillota</taxon>
        <taxon>Erysipelotrichia</taxon>
        <taxon>Erysipelotrichales</taxon>
        <taxon>Erysipelotrichaceae</taxon>
        <taxon>Floccifex</taxon>
    </lineage>
</organism>
<sequence length="255" mass="30019">MLKCPKCNEKLIQINRSYQCIHHHTFDIARSGYVNLSLKNKKNSGDNEKMVRARSLFLEEGYYDFMRQYVKNLLKKEDILVDAGCGQGYYTKEFSDKVKQCYGLDLSKEAILYASKKDKKTDYFVASLFNMPFFSESIDCVTSIFVPLGKEEIHRILKTDGKWIVVGPGPKHCWELKEFLYETPYENEKPAMVQEGFELIEQNTIKQSYFVKDLWSLLEMTPYRYKTSLEALDRLKKSEGFEVTFEFIISEWRKL</sequence>
<dbReference type="Pfam" id="PF08241">
    <property type="entry name" value="Methyltransf_11"/>
    <property type="match status" value="1"/>
</dbReference>
<dbReference type="PANTHER" id="PTHR42912:SF45">
    <property type="entry name" value="23S RRNA (GUANINE(745)-N(1))-METHYLTRANSFERASE"/>
    <property type="match status" value="1"/>
</dbReference>